<keyword evidence="1" id="KW-0175">Coiled coil</keyword>
<feature type="domain" description="DUF1585" evidence="3">
    <location>
        <begin position="789"/>
        <end position="858"/>
    </location>
</feature>
<dbReference type="Proteomes" id="UP000315003">
    <property type="component" value="Chromosome"/>
</dbReference>
<accession>A0A517T1H4</accession>
<dbReference type="Pfam" id="PF07631">
    <property type="entry name" value="PSD4"/>
    <property type="match status" value="1"/>
</dbReference>
<evidence type="ECO:0000259" key="6">
    <source>
        <dbReference type="Pfam" id="PF07635"/>
    </source>
</evidence>
<feature type="coiled-coil region" evidence="1">
    <location>
        <begin position="553"/>
        <end position="625"/>
    </location>
</feature>
<reference evidence="7 8" key="1">
    <citation type="submission" date="2019-02" db="EMBL/GenBank/DDBJ databases">
        <title>Deep-cultivation of Planctomycetes and their phenomic and genomic characterization uncovers novel biology.</title>
        <authorList>
            <person name="Wiegand S."/>
            <person name="Jogler M."/>
            <person name="Boedeker C."/>
            <person name="Pinto D."/>
            <person name="Vollmers J."/>
            <person name="Rivas-Marin E."/>
            <person name="Kohn T."/>
            <person name="Peeters S.H."/>
            <person name="Heuer A."/>
            <person name="Rast P."/>
            <person name="Oberbeckmann S."/>
            <person name="Bunk B."/>
            <person name="Jeske O."/>
            <person name="Meyerdierks A."/>
            <person name="Storesund J.E."/>
            <person name="Kallscheuer N."/>
            <person name="Luecker S."/>
            <person name="Lage O.M."/>
            <person name="Pohl T."/>
            <person name="Merkel B.J."/>
            <person name="Hornburger P."/>
            <person name="Mueller R.-W."/>
            <person name="Bruemmer F."/>
            <person name="Labrenz M."/>
            <person name="Spormann A.M."/>
            <person name="Op den Camp H."/>
            <person name="Overmann J."/>
            <person name="Amann R."/>
            <person name="Jetten M.S.M."/>
            <person name="Mascher T."/>
            <person name="Medema M.H."/>
            <person name="Devos D.P."/>
            <person name="Kaster A.-K."/>
            <person name="Ovreas L."/>
            <person name="Rohde M."/>
            <person name="Galperin M.Y."/>
            <person name="Jogler C."/>
        </authorList>
    </citation>
    <scope>NUCLEOTIDE SEQUENCE [LARGE SCALE GENOMIC DNA]</scope>
    <source>
        <strain evidence="7 8">SV_7m_r</strain>
    </source>
</reference>
<dbReference type="RefSeq" id="WP_145276868.1">
    <property type="nucleotide sequence ID" value="NZ_CP036272.1"/>
</dbReference>
<name>A0A517T1H4_9BACT</name>
<keyword evidence="8" id="KW-1185">Reference proteome</keyword>
<feature type="domain" description="DUF1588" evidence="4">
    <location>
        <begin position="672"/>
        <end position="767"/>
    </location>
</feature>
<dbReference type="Pfam" id="PF07635">
    <property type="entry name" value="PSCyt1"/>
    <property type="match status" value="1"/>
</dbReference>
<feature type="domain" description="DUF1592" evidence="5">
    <location>
        <begin position="412"/>
        <end position="541"/>
    </location>
</feature>
<keyword evidence="2" id="KW-0732">Signal</keyword>
<evidence type="ECO:0000256" key="1">
    <source>
        <dbReference type="SAM" id="Coils"/>
    </source>
</evidence>
<dbReference type="InterPro" id="IPR011478">
    <property type="entry name" value="DUF1585"/>
</dbReference>
<protein>
    <recommendedName>
        <fullName evidence="9">Planctomycete cytochrome C</fullName>
    </recommendedName>
</protein>
<evidence type="ECO:0000259" key="4">
    <source>
        <dbReference type="Pfam" id="PF07627"/>
    </source>
</evidence>
<evidence type="ECO:0000256" key="2">
    <source>
        <dbReference type="SAM" id="SignalP"/>
    </source>
</evidence>
<dbReference type="InterPro" id="IPR013042">
    <property type="entry name" value="DUF1592"/>
</dbReference>
<gene>
    <name evidence="7" type="ORF">SV7mr_47820</name>
</gene>
<dbReference type="AlphaFoldDB" id="A0A517T1H4"/>
<evidence type="ECO:0000259" key="3">
    <source>
        <dbReference type="Pfam" id="PF07624"/>
    </source>
</evidence>
<dbReference type="Pfam" id="PF07627">
    <property type="entry name" value="PSCyt3"/>
    <property type="match status" value="1"/>
</dbReference>
<dbReference type="EMBL" id="CP036272">
    <property type="protein sequence ID" value="QDT62235.1"/>
    <property type="molecule type" value="Genomic_DNA"/>
</dbReference>
<feature type="signal peptide" evidence="2">
    <location>
        <begin position="1"/>
        <end position="25"/>
    </location>
</feature>
<evidence type="ECO:0000259" key="5">
    <source>
        <dbReference type="Pfam" id="PF07631"/>
    </source>
</evidence>
<sequence precursor="true">MIIVRFVYSLCVAGLLLATAPFAAAQGTQKNGETYTPGQKIKVDFKGFASEFLATHCVDCHGETDPEGGLSLHDLGPVDEVNAGVWRSVWAQVTLKEMPPQDMDQPGVIERLKFSDWVVGRLSHVMRDKGGFQALVDPNKGNFVDHELLFGQLPSNIVLKPTSSPARIWRLTPQEHITRLNELINTEAKYDPAKPGLRTHGDAVPTNHGGELKLYFGTDRIIQWQGGTVAYATAVKSVPAILSSARKHGLENYPEFYTVNSAEATQIMDVADDLLEYMAYGPLSIANPEQITDDPKTYKIEGDIRGLPTAIVYNTKVVRPLTPVYELMKDKGVDEQKLRAAVDYMFQAMTYRPPSKSESERYLEIAQQTIDKLGKEEGVMLGLSAIFLDRDALFRSELATSGKPDEHGRVMLKDWELGLAVNHALSYIQPDEQLQQAIQDGRMRTKEDVYREVKRMLEDPSIRKPRVTRFFRDYFDYDLGGYICKDAKALAATGASTRGTAHYRAMFDATASTDRLIELILSEDKDVLRQLLTTDKVVATRSDNVYFGRKNTNEERARSLAEAKVRAEEASKEARAQLETLEKEFAELEAQVKAEPDNKQLKKSLDRQKKTVANAKKKVNDAKNRANSNANHNVTQAKLNGPKIHARVSRRSFGTGSMKPDRVLATAPEGQRLGLLTHPSWLVSHSDAMDNHAILRGRWIRERLLGGGIPDVPITVDAMLPDEPQNTLRERMRVTRESYCWTCHRKMDPLGLPFEMYNHAGIFRTTELDQPVDTSGEIIDSGDPELDGKVSNAIELIEKLAASERAEQVFVRHAFRFWMGRNETLNDAPVLQDAHRAYRESGGSMNALLLSLLTSDAFLYRTRSEALLAGP</sequence>
<dbReference type="InterPro" id="IPR011429">
    <property type="entry name" value="Cyt_c_Planctomycete-type"/>
</dbReference>
<evidence type="ECO:0000313" key="7">
    <source>
        <dbReference type="EMBL" id="QDT62235.1"/>
    </source>
</evidence>
<feature type="domain" description="Cytochrome C Planctomycete-type" evidence="6">
    <location>
        <begin position="57"/>
        <end position="102"/>
    </location>
</feature>
<feature type="chain" id="PRO_5021740565" description="Planctomycete cytochrome C" evidence="2">
    <location>
        <begin position="26"/>
        <end position="871"/>
    </location>
</feature>
<proteinExistence type="predicted"/>
<dbReference type="OrthoDB" id="221599at2"/>
<evidence type="ECO:0000313" key="8">
    <source>
        <dbReference type="Proteomes" id="UP000315003"/>
    </source>
</evidence>
<dbReference type="InterPro" id="IPR013039">
    <property type="entry name" value="DUF1588"/>
</dbReference>
<evidence type="ECO:0008006" key="9">
    <source>
        <dbReference type="Google" id="ProtNLM"/>
    </source>
</evidence>
<dbReference type="Pfam" id="PF07624">
    <property type="entry name" value="PSD2"/>
    <property type="match status" value="1"/>
</dbReference>
<organism evidence="7 8">
    <name type="scientific">Stieleria bergensis</name>
    <dbReference type="NCBI Taxonomy" id="2528025"/>
    <lineage>
        <taxon>Bacteria</taxon>
        <taxon>Pseudomonadati</taxon>
        <taxon>Planctomycetota</taxon>
        <taxon>Planctomycetia</taxon>
        <taxon>Pirellulales</taxon>
        <taxon>Pirellulaceae</taxon>
        <taxon>Stieleria</taxon>
    </lineage>
</organism>